<feature type="domain" description="Bacterial transcriptional activator" evidence="4">
    <location>
        <begin position="130"/>
        <end position="275"/>
    </location>
</feature>
<keyword evidence="6" id="KW-1185">Reference proteome</keyword>
<feature type="compositionally biased region" description="Gly residues" evidence="3">
    <location>
        <begin position="312"/>
        <end position="335"/>
    </location>
</feature>
<evidence type="ECO:0000256" key="2">
    <source>
        <dbReference type="ARBA" id="ARBA00023163"/>
    </source>
</evidence>
<dbReference type="InterPro" id="IPR051677">
    <property type="entry name" value="AfsR-DnrI-RedD_regulator"/>
</dbReference>
<protein>
    <submittedName>
        <fullName evidence="5">BTAD domain-containing putative transcriptional regulator</fullName>
    </submittedName>
</protein>
<name>A0ABU7K0X1_9ACTN</name>
<feature type="region of interest" description="Disordered" evidence="3">
    <location>
        <begin position="1"/>
        <end position="27"/>
    </location>
</feature>
<organism evidence="5 6">
    <name type="scientific">Nocardiopsis codii</name>
    <dbReference type="NCBI Taxonomy" id="3065942"/>
    <lineage>
        <taxon>Bacteria</taxon>
        <taxon>Bacillati</taxon>
        <taxon>Actinomycetota</taxon>
        <taxon>Actinomycetes</taxon>
        <taxon>Streptosporangiales</taxon>
        <taxon>Nocardiopsidaceae</taxon>
        <taxon>Nocardiopsis</taxon>
    </lineage>
</organism>
<dbReference type="SUPFAM" id="SSF48452">
    <property type="entry name" value="TPR-like"/>
    <property type="match status" value="1"/>
</dbReference>
<dbReference type="Gene3D" id="1.10.10.10">
    <property type="entry name" value="Winged helix-like DNA-binding domain superfamily/Winged helix DNA-binding domain"/>
    <property type="match status" value="1"/>
</dbReference>
<dbReference type="PANTHER" id="PTHR35807">
    <property type="entry name" value="TRANSCRIPTIONAL REGULATOR REDD-RELATED"/>
    <property type="match status" value="1"/>
</dbReference>
<dbReference type="InterPro" id="IPR027417">
    <property type="entry name" value="P-loop_NTPase"/>
</dbReference>
<evidence type="ECO:0000313" key="6">
    <source>
        <dbReference type="Proteomes" id="UP001356095"/>
    </source>
</evidence>
<proteinExistence type="predicted"/>
<feature type="compositionally biased region" description="Basic and acidic residues" evidence="3">
    <location>
        <begin position="1"/>
        <end position="10"/>
    </location>
</feature>
<evidence type="ECO:0000256" key="3">
    <source>
        <dbReference type="SAM" id="MobiDB-lite"/>
    </source>
</evidence>
<dbReference type="PANTHER" id="PTHR35807:SF1">
    <property type="entry name" value="TRANSCRIPTIONAL REGULATOR REDD"/>
    <property type="match status" value="1"/>
</dbReference>
<dbReference type="Pfam" id="PF03704">
    <property type="entry name" value="BTAD"/>
    <property type="match status" value="1"/>
</dbReference>
<dbReference type="SUPFAM" id="SSF52540">
    <property type="entry name" value="P-loop containing nucleoside triphosphate hydrolases"/>
    <property type="match status" value="1"/>
</dbReference>
<feature type="region of interest" description="Disordered" evidence="3">
    <location>
        <begin position="312"/>
        <end position="401"/>
    </location>
</feature>
<dbReference type="RefSeq" id="WP_330089709.1">
    <property type="nucleotide sequence ID" value="NZ_JAUZMY010000001.1"/>
</dbReference>
<feature type="region of interest" description="Disordered" evidence="3">
    <location>
        <begin position="280"/>
        <end position="300"/>
    </location>
</feature>
<dbReference type="EMBL" id="JAUZMY010000001">
    <property type="protein sequence ID" value="MEE2035891.1"/>
    <property type="molecule type" value="Genomic_DNA"/>
</dbReference>
<keyword evidence="2" id="KW-0804">Transcription</keyword>
<evidence type="ECO:0000256" key="1">
    <source>
        <dbReference type="ARBA" id="ARBA00023015"/>
    </source>
</evidence>
<keyword evidence="1" id="KW-0805">Transcription regulation</keyword>
<dbReference type="InterPro" id="IPR036388">
    <property type="entry name" value="WH-like_DNA-bd_sf"/>
</dbReference>
<accession>A0ABU7K0X1</accession>
<feature type="region of interest" description="Disordered" evidence="3">
    <location>
        <begin position="660"/>
        <end position="693"/>
    </location>
</feature>
<dbReference type="Gene3D" id="1.25.40.10">
    <property type="entry name" value="Tetratricopeptide repeat domain"/>
    <property type="match status" value="1"/>
</dbReference>
<dbReference type="InterPro" id="IPR005158">
    <property type="entry name" value="BTAD"/>
</dbReference>
<dbReference type="CDD" id="cd15831">
    <property type="entry name" value="BTAD"/>
    <property type="match status" value="1"/>
</dbReference>
<evidence type="ECO:0000313" key="5">
    <source>
        <dbReference type="EMBL" id="MEE2035891.1"/>
    </source>
</evidence>
<dbReference type="Proteomes" id="UP001356095">
    <property type="component" value="Unassembled WGS sequence"/>
</dbReference>
<dbReference type="InterPro" id="IPR011990">
    <property type="entry name" value="TPR-like_helical_dom_sf"/>
</dbReference>
<feature type="compositionally biased region" description="Low complexity" evidence="3">
    <location>
        <begin position="383"/>
        <end position="392"/>
    </location>
</feature>
<gene>
    <name evidence="5" type="ORF">Q8791_01475</name>
</gene>
<dbReference type="SMART" id="SM01043">
    <property type="entry name" value="BTAD"/>
    <property type="match status" value="1"/>
</dbReference>
<dbReference type="InterPro" id="IPR016032">
    <property type="entry name" value="Sig_transdc_resp-reg_C-effctor"/>
</dbReference>
<sequence length="693" mass="72230">MSPSDPEGRRPGSAAETSATVGGRPVDHGARGLHVGLLGQFGVEVEGMPLSLRGDKRRAMIATLLLNTGSTVPTGHLVERVWGSPHTQANRSALQVHVARARALFEHHCGAPLIRGGNGGYRVDLDEEQSDLLRFRALVRRAADAASVGDREARTELLIRALGLWRGPVLADVVSPALHARDVPPLTEELLRAAEEGFGGALARGEHERVADQIRQIATDHPEREPLIRVQMIALYRSGRPSEALRVYGRTRDALVERLGADPGRELQETFHGILRGDLDHPAERGAARPPGHDVLHDPLARIPRQRILAGGVGRVGGVPGAVPAQGGGPDGTGSGDARTGGSPTGGVRAGAADSDGARTEAADTGGAGAEDLRETGRGAGPGDAHAGGARPEGVAPGPVRAPTGVSGPVTPAELPAVPPVLAGRDGALTELDRLVDPHGGAPGSVLVRGPAGAGSSALALRWAHSAASHFPDGQLYVNLRDGDGSPRDPVEVLRRLARSLSSGTHTTGTLEAEEAAARVRTLLARRRVLLVLDNAASSRQVRPLLPGGTGCAAVVTSRNWLTDLLVRDGLRALPVGALPPGAAVELLRSQVGVDRCREAVLRRVAHLAGYLPLPLRMAVAWFDTNPHVSGADLVRLLEGVDPARGVTPTARMAAVLRAGPETGRHGRGEVPAGADTPDTSLRQESYVRLSPR</sequence>
<reference evidence="5 6" key="1">
    <citation type="submission" date="2023-08" db="EMBL/GenBank/DDBJ databases">
        <authorList>
            <person name="Girao M."/>
            <person name="Carvalho M.F."/>
        </authorList>
    </citation>
    <scope>NUCLEOTIDE SEQUENCE [LARGE SCALE GENOMIC DNA]</scope>
    <source>
        <strain evidence="5 6">CT-R113</strain>
    </source>
</reference>
<evidence type="ECO:0000259" key="4">
    <source>
        <dbReference type="SMART" id="SM01043"/>
    </source>
</evidence>
<dbReference type="Gene3D" id="3.40.50.300">
    <property type="entry name" value="P-loop containing nucleotide triphosphate hydrolases"/>
    <property type="match status" value="1"/>
</dbReference>
<comment type="caution">
    <text evidence="5">The sequence shown here is derived from an EMBL/GenBank/DDBJ whole genome shotgun (WGS) entry which is preliminary data.</text>
</comment>
<dbReference type="SUPFAM" id="SSF46894">
    <property type="entry name" value="C-terminal effector domain of the bipartite response regulators"/>
    <property type="match status" value="1"/>
</dbReference>